<dbReference type="EMBL" id="CM056810">
    <property type="protein sequence ID" value="KAJ8644022.1"/>
    <property type="molecule type" value="Genomic_DNA"/>
</dbReference>
<organism evidence="1 2">
    <name type="scientific">Persea americana</name>
    <name type="common">Avocado</name>
    <dbReference type="NCBI Taxonomy" id="3435"/>
    <lineage>
        <taxon>Eukaryota</taxon>
        <taxon>Viridiplantae</taxon>
        <taxon>Streptophyta</taxon>
        <taxon>Embryophyta</taxon>
        <taxon>Tracheophyta</taxon>
        <taxon>Spermatophyta</taxon>
        <taxon>Magnoliopsida</taxon>
        <taxon>Magnoliidae</taxon>
        <taxon>Laurales</taxon>
        <taxon>Lauraceae</taxon>
        <taxon>Persea</taxon>
    </lineage>
</organism>
<protein>
    <submittedName>
        <fullName evidence="1">Uncharacterized protein</fullName>
    </submittedName>
</protein>
<name>A0ACC2ME04_PERAE</name>
<proteinExistence type="predicted"/>
<accession>A0ACC2ME04</accession>
<evidence type="ECO:0000313" key="1">
    <source>
        <dbReference type="EMBL" id="KAJ8644022.1"/>
    </source>
</evidence>
<evidence type="ECO:0000313" key="2">
    <source>
        <dbReference type="Proteomes" id="UP001234297"/>
    </source>
</evidence>
<keyword evidence="2" id="KW-1185">Reference proteome</keyword>
<dbReference type="Proteomes" id="UP001234297">
    <property type="component" value="Chromosome 2"/>
</dbReference>
<sequence length="694" mass="77753">MDFSSSLVSRTKTAFHSAAAKAEKVLTDIKTDFKNDREREGDSHKTLKKAADKEQFTKSKSKDKEEHARWKPAHFGKNQDWHHCFESMKKGRNSGEEKDETEKTTFDTTACAKNFNHIDLGNVHETEAVECSRALEDGSRASEFDTIPPSFIIKQLAIATENGKNFNSLKDLLKSARGSSPVKERSSLSFSAVKSLVLREKEEKLTRDLSDYEDISSLIRLLFNTEDPIPRRNDDSGTATLTTSSLPRDIHGAPPESFVVRLSEIIGRMKTLQKMASFWCSIVAELRRLWYEGQPVPHVPLDETPDLNYCLLHQQLQVINCCIARKRRRDIAIESIDSIVKQDNCTNEDLGVCPCNSSLSSIIYARIDSGDLVLRLGADCPAEGLTMLETGEPVYCPVTQEGPILTEDLIRETEEFVLRTGSVGAGCSQLLSDMQAFKAANPGCILEDFIRWHSPPDWTGADSCNDTKDSLDGEDTSFRRGQLSTRMQKEGNLWRELWETAKPLPAVRQAPLFDEDLAVESILNVFENISPSDLFRQLFVSILSSGFIVAEATVCNDIMFSNLFYDCKGFVISTCQGDLCNASIDDLCQVYETVEAIVVNPEEALKTMVQSEETIADERKRGFLKINLNFVGKDRQPPRKTVVKDERRTDENHTPLLSQLLDGSSLLFARKQTRLSTSEAVAPSCPDDTDWTIV</sequence>
<reference evidence="1 2" key="1">
    <citation type="journal article" date="2022" name="Hortic Res">
        <title>A haplotype resolved chromosomal level avocado genome allows analysis of novel avocado genes.</title>
        <authorList>
            <person name="Nath O."/>
            <person name="Fletcher S.J."/>
            <person name="Hayward A."/>
            <person name="Shaw L.M."/>
            <person name="Masouleh A.K."/>
            <person name="Furtado A."/>
            <person name="Henry R.J."/>
            <person name="Mitter N."/>
        </authorList>
    </citation>
    <scope>NUCLEOTIDE SEQUENCE [LARGE SCALE GENOMIC DNA]</scope>
    <source>
        <strain evidence="2">cv. Hass</strain>
    </source>
</reference>
<gene>
    <name evidence="1" type="ORF">MRB53_005770</name>
</gene>
<comment type="caution">
    <text evidence="1">The sequence shown here is derived from an EMBL/GenBank/DDBJ whole genome shotgun (WGS) entry which is preliminary data.</text>
</comment>